<evidence type="ECO:0000313" key="3">
    <source>
        <dbReference type="Proteomes" id="UP000503129"/>
    </source>
</evidence>
<dbReference type="EMBL" id="CP030118">
    <property type="protein sequence ID" value="QDL09932.1"/>
    <property type="molecule type" value="Genomic_DNA"/>
</dbReference>
<sequence length="141" mass="14765">MLRRDEIAEISSVVLGVFGSISIAVGVVASAAGIVGIAANRVAKLWPDQQPALQNILFGGTGAIGGGMMMVGTSMAIADNFRSRTQQQPITFSDVPPAKLTVPIGCSGCKYFSGEKLLPCAVHPELKENCTDHEPVTNSHK</sequence>
<reference evidence="2 3" key="1">
    <citation type="submission" date="2018-06" db="EMBL/GenBank/DDBJ databases">
        <title>Comparative genomics of Brasilonema spp. strains.</title>
        <authorList>
            <person name="Alvarenga D.O."/>
            <person name="Fiore M.F."/>
            <person name="Varani A.M."/>
        </authorList>
    </citation>
    <scope>NUCLEOTIDE SEQUENCE [LARGE SCALE GENOMIC DNA]</scope>
    <source>
        <strain evidence="2 3">CENA114</strain>
    </source>
</reference>
<feature type="transmembrane region" description="Helical" evidence="1">
    <location>
        <begin position="56"/>
        <end position="78"/>
    </location>
</feature>
<keyword evidence="3" id="KW-1185">Reference proteome</keyword>
<name>A0A856MH61_9CYAN</name>
<organism evidence="2 3">
    <name type="scientific">Brasilonema sennae CENA114</name>
    <dbReference type="NCBI Taxonomy" id="415709"/>
    <lineage>
        <taxon>Bacteria</taxon>
        <taxon>Bacillati</taxon>
        <taxon>Cyanobacteriota</taxon>
        <taxon>Cyanophyceae</taxon>
        <taxon>Nostocales</taxon>
        <taxon>Scytonemataceae</taxon>
        <taxon>Brasilonema</taxon>
        <taxon>Bromeliae group (in: Brasilonema)</taxon>
    </lineage>
</organism>
<gene>
    <name evidence="2" type="ORF">DP114_20410</name>
</gene>
<feature type="transmembrane region" description="Helical" evidence="1">
    <location>
        <begin position="12"/>
        <end position="36"/>
    </location>
</feature>
<keyword evidence="1" id="KW-1133">Transmembrane helix</keyword>
<evidence type="ECO:0000313" key="2">
    <source>
        <dbReference type="EMBL" id="QDL09932.1"/>
    </source>
</evidence>
<dbReference type="KEGG" id="bsen:DP114_20410"/>
<protein>
    <submittedName>
        <fullName evidence="2">Uncharacterized protein</fullName>
    </submittedName>
</protein>
<dbReference type="RefSeq" id="WP_169267978.1">
    <property type="nucleotide sequence ID" value="NZ_CAWOXK010000001.1"/>
</dbReference>
<proteinExistence type="predicted"/>
<keyword evidence="1" id="KW-0472">Membrane</keyword>
<keyword evidence="1" id="KW-0812">Transmembrane</keyword>
<dbReference type="AlphaFoldDB" id="A0A856MH61"/>
<dbReference type="Proteomes" id="UP000503129">
    <property type="component" value="Chromosome"/>
</dbReference>
<evidence type="ECO:0000256" key="1">
    <source>
        <dbReference type="SAM" id="Phobius"/>
    </source>
</evidence>
<accession>A0A856MH61</accession>